<dbReference type="RefSeq" id="WP_317796782.1">
    <property type="nucleotide sequence ID" value="NZ_AP028461.1"/>
</dbReference>
<keyword evidence="5" id="KW-1185">Reference proteome</keyword>
<sequence length="180" mass="19952">MRIREARFEDLPALQEIERAAGVLFREIGMPEIADDEPFPIEVLSGYVTAGRAWVAVGPDVDAGPVGYLIADLLDGNVHVEQVSVHPRFSRRGVGRLLIDRAAEHAVRVGAPALTLTTFADVVWNAPYYRRCGFEVMDDAVVMPELRAVREHEAAAGLDRWPRVCMRRRLQVDGLPHSSG</sequence>
<dbReference type="EMBL" id="JBHTMK010000064">
    <property type="protein sequence ID" value="MFD1373032.1"/>
    <property type="molecule type" value="Genomic_DNA"/>
</dbReference>
<organism evidence="4 5">
    <name type="scientific">Actinoplanes sichuanensis</name>
    <dbReference type="NCBI Taxonomy" id="512349"/>
    <lineage>
        <taxon>Bacteria</taxon>
        <taxon>Bacillati</taxon>
        <taxon>Actinomycetota</taxon>
        <taxon>Actinomycetes</taxon>
        <taxon>Micromonosporales</taxon>
        <taxon>Micromonosporaceae</taxon>
        <taxon>Actinoplanes</taxon>
    </lineage>
</organism>
<dbReference type="SUPFAM" id="SSF55729">
    <property type="entry name" value="Acyl-CoA N-acyltransferases (Nat)"/>
    <property type="match status" value="1"/>
</dbReference>
<evidence type="ECO:0000313" key="5">
    <source>
        <dbReference type="Proteomes" id="UP001597183"/>
    </source>
</evidence>
<dbReference type="PANTHER" id="PTHR43800:SF1">
    <property type="entry name" value="PEPTIDYL-LYSINE N-ACETYLTRANSFERASE YJAB"/>
    <property type="match status" value="1"/>
</dbReference>
<evidence type="ECO:0000256" key="2">
    <source>
        <dbReference type="ARBA" id="ARBA00023315"/>
    </source>
</evidence>
<protein>
    <submittedName>
        <fullName evidence="4">GNAT family N-acetyltransferase</fullName>
    </submittedName>
</protein>
<dbReference type="InterPro" id="IPR016181">
    <property type="entry name" value="Acyl_CoA_acyltransferase"/>
</dbReference>
<feature type="domain" description="N-acetyltransferase" evidence="3">
    <location>
        <begin position="1"/>
        <end position="171"/>
    </location>
</feature>
<accession>A0ABW4AT98</accession>
<reference evidence="5" key="1">
    <citation type="journal article" date="2019" name="Int. J. Syst. Evol. Microbiol.">
        <title>The Global Catalogue of Microorganisms (GCM) 10K type strain sequencing project: providing services to taxonomists for standard genome sequencing and annotation.</title>
        <authorList>
            <consortium name="The Broad Institute Genomics Platform"/>
            <consortium name="The Broad Institute Genome Sequencing Center for Infectious Disease"/>
            <person name="Wu L."/>
            <person name="Ma J."/>
        </authorList>
    </citation>
    <scope>NUCLEOTIDE SEQUENCE [LARGE SCALE GENOMIC DNA]</scope>
    <source>
        <strain evidence="5">CCM 7526</strain>
    </source>
</reference>
<comment type="caution">
    <text evidence="4">The sequence shown here is derived from an EMBL/GenBank/DDBJ whole genome shotgun (WGS) entry which is preliminary data.</text>
</comment>
<evidence type="ECO:0000259" key="3">
    <source>
        <dbReference type="PROSITE" id="PS51186"/>
    </source>
</evidence>
<keyword evidence="1" id="KW-0808">Transferase</keyword>
<dbReference type="Proteomes" id="UP001597183">
    <property type="component" value="Unassembled WGS sequence"/>
</dbReference>
<dbReference type="Gene3D" id="3.40.630.30">
    <property type="match status" value="1"/>
</dbReference>
<dbReference type="PROSITE" id="PS51186">
    <property type="entry name" value="GNAT"/>
    <property type="match status" value="1"/>
</dbReference>
<evidence type="ECO:0000313" key="4">
    <source>
        <dbReference type="EMBL" id="MFD1373032.1"/>
    </source>
</evidence>
<keyword evidence="2" id="KW-0012">Acyltransferase</keyword>
<name>A0ABW4AT98_9ACTN</name>
<dbReference type="PANTHER" id="PTHR43800">
    <property type="entry name" value="PEPTIDYL-LYSINE N-ACETYLTRANSFERASE YJAB"/>
    <property type="match status" value="1"/>
</dbReference>
<proteinExistence type="predicted"/>
<gene>
    <name evidence="4" type="ORF">ACFQ5G_47550</name>
</gene>
<dbReference type="InterPro" id="IPR000182">
    <property type="entry name" value="GNAT_dom"/>
</dbReference>
<dbReference type="CDD" id="cd04301">
    <property type="entry name" value="NAT_SF"/>
    <property type="match status" value="1"/>
</dbReference>
<evidence type="ECO:0000256" key="1">
    <source>
        <dbReference type="ARBA" id="ARBA00022679"/>
    </source>
</evidence>
<dbReference type="Pfam" id="PF00583">
    <property type="entry name" value="Acetyltransf_1"/>
    <property type="match status" value="1"/>
</dbReference>